<dbReference type="AlphaFoldDB" id="A0A392NLT0"/>
<feature type="non-terminal residue" evidence="1">
    <location>
        <position position="1"/>
    </location>
</feature>
<accession>A0A392NLT0</accession>
<dbReference type="EMBL" id="LXQA010042149">
    <property type="protein sequence ID" value="MCI00079.1"/>
    <property type="molecule type" value="Genomic_DNA"/>
</dbReference>
<proteinExistence type="predicted"/>
<name>A0A392NLT0_9FABA</name>
<comment type="caution">
    <text evidence="1">The sequence shown here is derived from an EMBL/GenBank/DDBJ whole genome shotgun (WGS) entry which is preliminary data.</text>
</comment>
<protein>
    <submittedName>
        <fullName evidence="1">Uncharacterized protein</fullName>
    </submittedName>
</protein>
<evidence type="ECO:0000313" key="1">
    <source>
        <dbReference type="EMBL" id="MCI00079.1"/>
    </source>
</evidence>
<reference evidence="1 2" key="1">
    <citation type="journal article" date="2018" name="Front. Plant Sci.">
        <title>Red Clover (Trifolium pratense) and Zigzag Clover (T. medium) - A Picture of Genomic Similarities and Differences.</title>
        <authorList>
            <person name="Dluhosova J."/>
            <person name="Istvanek J."/>
            <person name="Nedelnik J."/>
            <person name="Repkova J."/>
        </authorList>
    </citation>
    <scope>NUCLEOTIDE SEQUENCE [LARGE SCALE GENOMIC DNA]</scope>
    <source>
        <strain evidence="2">cv. 10/8</strain>
        <tissue evidence="1">Leaf</tissue>
    </source>
</reference>
<keyword evidence="2" id="KW-1185">Reference proteome</keyword>
<organism evidence="1 2">
    <name type="scientific">Trifolium medium</name>
    <dbReference type="NCBI Taxonomy" id="97028"/>
    <lineage>
        <taxon>Eukaryota</taxon>
        <taxon>Viridiplantae</taxon>
        <taxon>Streptophyta</taxon>
        <taxon>Embryophyta</taxon>
        <taxon>Tracheophyta</taxon>
        <taxon>Spermatophyta</taxon>
        <taxon>Magnoliopsida</taxon>
        <taxon>eudicotyledons</taxon>
        <taxon>Gunneridae</taxon>
        <taxon>Pentapetalae</taxon>
        <taxon>rosids</taxon>
        <taxon>fabids</taxon>
        <taxon>Fabales</taxon>
        <taxon>Fabaceae</taxon>
        <taxon>Papilionoideae</taxon>
        <taxon>50 kb inversion clade</taxon>
        <taxon>NPAAA clade</taxon>
        <taxon>Hologalegina</taxon>
        <taxon>IRL clade</taxon>
        <taxon>Trifolieae</taxon>
        <taxon>Trifolium</taxon>
    </lineage>
</organism>
<evidence type="ECO:0000313" key="2">
    <source>
        <dbReference type="Proteomes" id="UP000265520"/>
    </source>
</evidence>
<dbReference type="Proteomes" id="UP000265520">
    <property type="component" value="Unassembled WGS sequence"/>
</dbReference>
<sequence>KFSPVNDVVEEVISNSSLSGYSVTAGNKVAEKWVPYSGESVVQQSHKSPQSLESSVGCKLMKKVDDTLIENVDGSCEAASHCLNHYPGKTIIERNSPAKDVLFGCGINAKTEGVKRVTDGLLSNLKRRNRVRRKIDFGFDDDVREKAGL</sequence>